<proteinExistence type="predicted"/>
<dbReference type="GO" id="GO:0005829">
    <property type="term" value="C:cytosol"/>
    <property type="evidence" value="ECO:0007669"/>
    <property type="project" value="TreeGrafter"/>
</dbReference>
<dbReference type="SFLD" id="SFLDS00003">
    <property type="entry name" value="Haloacid_Dehalogenase"/>
    <property type="match status" value="1"/>
</dbReference>
<dbReference type="SUPFAM" id="SSF56784">
    <property type="entry name" value="HAD-like"/>
    <property type="match status" value="1"/>
</dbReference>
<gene>
    <name evidence="1" type="ORF">IAC57_02685</name>
</gene>
<dbReference type="InterPro" id="IPR023214">
    <property type="entry name" value="HAD_sf"/>
</dbReference>
<dbReference type="PANTHER" id="PTHR43434">
    <property type="entry name" value="PHOSPHOGLYCOLATE PHOSPHATASE"/>
    <property type="match status" value="1"/>
</dbReference>
<dbReference type="Pfam" id="PF13419">
    <property type="entry name" value="HAD_2"/>
    <property type="match status" value="1"/>
</dbReference>
<organism evidence="1 2">
    <name type="scientific">Candidatus Scatosoma pullistercoris</name>
    <dbReference type="NCBI Taxonomy" id="2840934"/>
    <lineage>
        <taxon>Bacteria</taxon>
        <taxon>Bacillati</taxon>
        <taxon>Bacillota</taxon>
        <taxon>Clostridia</taxon>
        <taxon>Candidatus Scatosoma</taxon>
    </lineage>
</organism>
<sequence>MRKYEYVLFDLDGTLTYSHPGIYAGLRYALASLGRPEPDERRLRLCVGPPLTYSFSEIFGLEEAQTAEAVRKYREYYAEKGLFENEPVPGAKEALEELRRRGYRLALATSKPEIFARRVSDAFGFTPFFDALTGSGTDGSLPSKADVIREALRRLNAENSLSLMIGDRKHDAEGARLCKVDFAGFTAGYAEEGELEAEHPVFLFGTFAGLADRLD</sequence>
<dbReference type="Gene3D" id="1.10.150.240">
    <property type="entry name" value="Putative phosphatase, domain 2"/>
    <property type="match status" value="1"/>
</dbReference>
<accession>A0A9D1SGN2</accession>
<dbReference type="InterPro" id="IPR023198">
    <property type="entry name" value="PGP-like_dom2"/>
</dbReference>
<name>A0A9D1SGN2_9FIRM</name>
<reference evidence="1" key="1">
    <citation type="submission" date="2020-10" db="EMBL/GenBank/DDBJ databases">
        <authorList>
            <person name="Gilroy R."/>
        </authorList>
    </citation>
    <scope>NUCLEOTIDE SEQUENCE</scope>
    <source>
        <strain evidence="1">11687</strain>
    </source>
</reference>
<dbReference type="EMBL" id="DVMZ01000071">
    <property type="protein sequence ID" value="HIU58987.1"/>
    <property type="molecule type" value="Genomic_DNA"/>
</dbReference>
<evidence type="ECO:0000313" key="2">
    <source>
        <dbReference type="Proteomes" id="UP000824081"/>
    </source>
</evidence>
<protein>
    <submittedName>
        <fullName evidence="1">HAD hydrolase-like protein</fullName>
    </submittedName>
</protein>
<dbReference type="AlphaFoldDB" id="A0A9D1SGN2"/>
<dbReference type="GO" id="GO:0004713">
    <property type="term" value="F:protein tyrosine kinase activity"/>
    <property type="evidence" value="ECO:0007669"/>
    <property type="project" value="TreeGrafter"/>
</dbReference>
<dbReference type="SFLD" id="SFLDG01129">
    <property type="entry name" value="C1.5:_HAD__Beta-PGM__Phosphata"/>
    <property type="match status" value="1"/>
</dbReference>
<dbReference type="InterPro" id="IPR041492">
    <property type="entry name" value="HAD_2"/>
</dbReference>
<keyword evidence="1" id="KW-0378">Hydrolase</keyword>
<dbReference type="PANTHER" id="PTHR43434:SF20">
    <property type="entry name" value="5'-NUCLEOTIDASE"/>
    <property type="match status" value="1"/>
</dbReference>
<evidence type="ECO:0000313" key="1">
    <source>
        <dbReference type="EMBL" id="HIU58987.1"/>
    </source>
</evidence>
<reference evidence="1" key="2">
    <citation type="journal article" date="2021" name="PeerJ">
        <title>Extensive microbial diversity within the chicken gut microbiome revealed by metagenomics and culture.</title>
        <authorList>
            <person name="Gilroy R."/>
            <person name="Ravi A."/>
            <person name="Getino M."/>
            <person name="Pursley I."/>
            <person name="Horton D.L."/>
            <person name="Alikhan N.F."/>
            <person name="Baker D."/>
            <person name="Gharbi K."/>
            <person name="Hall N."/>
            <person name="Watson M."/>
            <person name="Adriaenssens E.M."/>
            <person name="Foster-Nyarko E."/>
            <person name="Jarju S."/>
            <person name="Secka A."/>
            <person name="Antonio M."/>
            <person name="Oren A."/>
            <person name="Chaudhuri R.R."/>
            <person name="La Ragione R."/>
            <person name="Hildebrand F."/>
            <person name="Pallen M.J."/>
        </authorList>
    </citation>
    <scope>NUCLEOTIDE SEQUENCE</scope>
    <source>
        <strain evidence="1">11687</strain>
    </source>
</reference>
<dbReference type="Proteomes" id="UP000824081">
    <property type="component" value="Unassembled WGS sequence"/>
</dbReference>
<dbReference type="GO" id="GO:0016787">
    <property type="term" value="F:hydrolase activity"/>
    <property type="evidence" value="ECO:0007669"/>
    <property type="project" value="UniProtKB-KW"/>
</dbReference>
<dbReference type="InterPro" id="IPR036412">
    <property type="entry name" value="HAD-like_sf"/>
</dbReference>
<dbReference type="Gene3D" id="3.40.50.1000">
    <property type="entry name" value="HAD superfamily/HAD-like"/>
    <property type="match status" value="1"/>
</dbReference>
<dbReference type="InterPro" id="IPR050155">
    <property type="entry name" value="HAD-like_hydrolase_sf"/>
</dbReference>
<comment type="caution">
    <text evidence="1">The sequence shown here is derived from an EMBL/GenBank/DDBJ whole genome shotgun (WGS) entry which is preliminary data.</text>
</comment>